<evidence type="ECO:0000313" key="2">
    <source>
        <dbReference type="EMBL" id="GBP94907.1"/>
    </source>
</evidence>
<organism evidence="2 3">
    <name type="scientific">Eumeta variegata</name>
    <name type="common">Bagworm moth</name>
    <name type="synonym">Eumeta japonica</name>
    <dbReference type="NCBI Taxonomy" id="151549"/>
    <lineage>
        <taxon>Eukaryota</taxon>
        <taxon>Metazoa</taxon>
        <taxon>Ecdysozoa</taxon>
        <taxon>Arthropoda</taxon>
        <taxon>Hexapoda</taxon>
        <taxon>Insecta</taxon>
        <taxon>Pterygota</taxon>
        <taxon>Neoptera</taxon>
        <taxon>Endopterygota</taxon>
        <taxon>Lepidoptera</taxon>
        <taxon>Glossata</taxon>
        <taxon>Ditrysia</taxon>
        <taxon>Tineoidea</taxon>
        <taxon>Psychidae</taxon>
        <taxon>Oiketicinae</taxon>
        <taxon>Eumeta</taxon>
    </lineage>
</organism>
<accession>A0A4C2A7N6</accession>
<name>A0A4C2A7N6_EUMVA</name>
<dbReference type="OrthoDB" id="411823at2759"/>
<reference evidence="2 3" key="1">
    <citation type="journal article" date="2019" name="Commun. Biol.">
        <title>The bagworm genome reveals a unique fibroin gene that provides high tensile strength.</title>
        <authorList>
            <person name="Kono N."/>
            <person name="Nakamura H."/>
            <person name="Ohtoshi R."/>
            <person name="Tomita M."/>
            <person name="Numata K."/>
            <person name="Arakawa K."/>
        </authorList>
    </citation>
    <scope>NUCLEOTIDE SEQUENCE [LARGE SCALE GENOMIC DNA]</scope>
</reference>
<keyword evidence="3" id="KW-1185">Reference proteome</keyword>
<gene>
    <name evidence="2" type="ORF">EVAR_69548_1</name>
</gene>
<evidence type="ECO:0000313" key="3">
    <source>
        <dbReference type="Proteomes" id="UP000299102"/>
    </source>
</evidence>
<sequence>MNRNRLHTLKRGFAQKICKSYRTVSFNAALALSGLFPLDLRMQEAVALYKHKKKTSRKTASRRDESSKRGSQVSVLSDSKSSFELLMDTKAGYLLVKFIRENIWEIRTEGRQIPLSYIKKKIRDESVLKWQDRYQLSSTGEVTRRFFTNVEKAFRVVRSSRLTPTQARLLLSYLKGTVSGEAIILRTVIVGTVSVLFEIGEVVNQLGCIKASEVHEVVVYEDRGENLKYLLQCDPTDAVAHKEKFKSQGRIRAFLGALGKAVKSLPGAKSLQRASASEEKRKKPKVLIDPKTAPTRDQKQKVDSSAPVPWSLPDARGFTLEEGILEMAKAVTRSKPSGHTREDWVVPDIT</sequence>
<feature type="region of interest" description="Disordered" evidence="1">
    <location>
        <begin position="269"/>
        <end position="314"/>
    </location>
</feature>
<proteinExistence type="predicted"/>
<feature type="region of interest" description="Disordered" evidence="1">
    <location>
        <begin position="331"/>
        <end position="350"/>
    </location>
</feature>
<comment type="caution">
    <text evidence="2">The sequence shown here is derived from an EMBL/GenBank/DDBJ whole genome shotgun (WGS) entry which is preliminary data.</text>
</comment>
<dbReference type="Proteomes" id="UP000299102">
    <property type="component" value="Unassembled WGS sequence"/>
</dbReference>
<dbReference type="EMBL" id="BGZK01002559">
    <property type="protein sequence ID" value="GBP94907.1"/>
    <property type="molecule type" value="Genomic_DNA"/>
</dbReference>
<dbReference type="AlphaFoldDB" id="A0A4C2A7N6"/>
<protein>
    <submittedName>
        <fullName evidence="2">Uncharacterized protein</fullName>
    </submittedName>
</protein>
<evidence type="ECO:0000256" key="1">
    <source>
        <dbReference type="SAM" id="MobiDB-lite"/>
    </source>
</evidence>